<feature type="compositionally biased region" description="Polar residues" evidence="1">
    <location>
        <begin position="48"/>
        <end position="59"/>
    </location>
</feature>
<evidence type="ECO:0000256" key="2">
    <source>
        <dbReference type="SAM" id="Phobius"/>
    </source>
</evidence>
<organism evidence="3 4">
    <name type="scientific">Pontiella desulfatans</name>
    <dbReference type="NCBI Taxonomy" id="2750659"/>
    <lineage>
        <taxon>Bacteria</taxon>
        <taxon>Pseudomonadati</taxon>
        <taxon>Kiritimatiellota</taxon>
        <taxon>Kiritimatiellia</taxon>
        <taxon>Kiritimatiellales</taxon>
        <taxon>Pontiellaceae</taxon>
        <taxon>Pontiella</taxon>
    </lineage>
</organism>
<reference evidence="3 4" key="1">
    <citation type="submission" date="2019-04" db="EMBL/GenBank/DDBJ databases">
        <authorList>
            <person name="Van Vliet M D."/>
        </authorList>
    </citation>
    <scope>NUCLEOTIDE SEQUENCE [LARGE SCALE GENOMIC DNA]</scope>
    <source>
        <strain evidence="3 4">F1</strain>
    </source>
</reference>
<evidence type="ECO:0000313" key="3">
    <source>
        <dbReference type="EMBL" id="VGO16929.1"/>
    </source>
</evidence>
<evidence type="ECO:0000313" key="4">
    <source>
        <dbReference type="Proteomes" id="UP000366872"/>
    </source>
</evidence>
<dbReference type="Proteomes" id="UP000366872">
    <property type="component" value="Unassembled WGS sequence"/>
</dbReference>
<feature type="region of interest" description="Disordered" evidence="1">
    <location>
        <begin position="38"/>
        <end position="59"/>
    </location>
</feature>
<keyword evidence="2" id="KW-0472">Membrane</keyword>
<feature type="transmembrane region" description="Helical" evidence="2">
    <location>
        <begin position="12"/>
        <end position="35"/>
    </location>
</feature>
<evidence type="ECO:0000256" key="1">
    <source>
        <dbReference type="SAM" id="MobiDB-lite"/>
    </source>
</evidence>
<keyword evidence="2" id="KW-1133">Transmembrane helix</keyword>
<dbReference type="AlphaFoldDB" id="A0A6C2UAL0"/>
<keyword evidence="2" id="KW-0812">Transmembrane</keyword>
<gene>
    <name evidence="3" type="ORF">PDESU_05522</name>
</gene>
<keyword evidence="4" id="KW-1185">Reference proteome</keyword>
<name>A0A6C2UAL0_PONDE</name>
<protein>
    <submittedName>
        <fullName evidence="3">Uncharacterized protein</fullName>
    </submittedName>
</protein>
<proteinExistence type="predicted"/>
<sequence length="59" mass="6308">MYPGQKKSAMTWLAQIFVGISVLVLIGAVVFGIMVTRDGGRGYRNGVSHDSNNPLSIGK</sequence>
<dbReference type="EMBL" id="CAAHFG010000004">
    <property type="protein sequence ID" value="VGO16929.1"/>
    <property type="molecule type" value="Genomic_DNA"/>
</dbReference>
<accession>A0A6C2UAL0</accession>